<dbReference type="Proteomes" id="UP000276215">
    <property type="component" value="Unassembled WGS sequence"/>
</dbReference>
<name>A0A3N4J5D5_9PEZI</name>
<protein>
    <submittedName>
        <fullName evidence="1">Uncharacterized protein</fullName>
    </submittedName>
</protein>
<proteinExistence type="predicted"/>
<dbReference type="AlphaFoldDB" id="A0A3N4J5D5"/>
<reference evidence="1 2" key="1">
    <citation type="journal article" date="2018" name="Nat. Ecol. Evol.">
        <title>Pezizomycetes genomes reveal the molecular basis of ectomycorrhizal truffle lifestyle.</title>
        <authorList>
            <person name="Murat C."/>
            <person name="Payen T."/>
            <person name="Noel B."/>
            <person name="Kuo A."/>
            <person name="Morin E."/>
            <person name="Chen J."/>
            <person name="Kohler A."/>
            <person name="Krizsan K."/>
            <person name="Balestrini R."/>
            <person name="Da Silva C."/>
            <person name="Montanini B."/>
            <person name="Hainaut M."/>
            <person name="Levati E."/>
            <person name="Barry K.W."/>
            <person name="Belfiori B."/>
            <person name="Cichocki N."/>
            <person name="Clum A."/>
            <person name="Dockter R.B."/>
            <person name="Fauchery L."/>
            <person name="Guy J."/>
            <person name="Iotti M."/>
            <person name="Le Tacon F."/>
            <person name="Lindquist E.A."/>
            <person name="Lipzen A."/>
            <person name="Malagnac F."/>
            <person name="Mello A."/>
            <person name="Molinier V."/>
            <person name="Miyauchi S."/>
            <person name="Poulain J."/>
            <person name="Riccioni C."/>
            <person name="Rubini A."/>
            <person name="Sitrit Y."/>
            <person name="Splivallo R."/>
            <person name="Traeger S."/>
            <person name="Wang M."/>
            <person name="Zifcakova L."/>
            <person name="Wipf D."/>
            <person name="Zambonelli A."/>
            <person name="Paolocci F."/>
            <person name="Nowrousian M."/>
            <person name="Ottonello S."/>
            <person name="Baldrian P."/>
            <person name="Spatafora J.W."/>
            <person name="Henrissat B."/>
            <person name="Nagy L.G."/>
            <person name="Aury J.M."/>
            <person name="Wincker P."/>
            <person name="Grigoriev I.V."/>
            <person name="Bonfante P."/>
            <person name="Martin F.M."/>
        </authorList>
    </citation>
    <scope>NUCLEOTIDE SEQUENCE [LARGE SCALE GENOMIC DNA]</scope>
    <source>
        <strain evidence="1 2">120613-1</strain>
    </source>
</reference>
<evidence type="ECO:0000313" key="1">
    <source>
        <dbReference type="EMBL" id="RPA91801.1"/>
    </source>
</evidence>
<keyword evidence="2" id="KW-1185">Reference proteome</keyword>
<gene>
    <name evidence="1" type="ORF">L873DRAFT_1818841</name>
</gene>
<organism evidence="1 2">
    <name type="scientific">Choiromyces venosus 120613-1</name>
    <dbReference type="NCBI Taxonomy" id="1336337"/>
    <lineage>
        <taxon>Eukaryota</taxon>
        <taxon>Fungi</taxon>
        <taxon>Dikarya</taxon>
        <taxon>Ascomycota</taxon>
        <taxon>Pezizomycotina</taxon>
        <taxon>Pezizomycetes</taxon>
        <taxon>Pezizales</taxon>
        <taxon>Tuberaceae</taxon>
        <taxon>Choiromyces</taxon>
    </lineage>
</organism>
<accession>A0A3N4J5D5</accession>
<sequence>MFLLFSFSLPLFSFTLAMINPLQLFIYKLPLTILFTDTSNGVTGLQISRSCHL</sequence>
<dbReference type="EMBL" id="ML120488">
    <property type="protein sequence ID" value="RPA91801.1"/>
    <property type="molecule type" value="Genomic_DNA"/>
</dbReference>
<evidence type="ECO:0000313" key="2">
    <source>
        <dbReference type="Proteomes" id="UP000276215"/>
    </source>
</evidence>